<dbReference type="Gene3D" id="3.60.21.10">
    <property type="match status" value="1"/>
</dbReference>
<protein>
    <submittedName>
        <fullName evidence="3">Phosphoesterase</fullName>
        <ecNumber evidence="3">3.1.-.-</ecNumber>
    </submittedName>
</protein>
<name>A0A0E3SKF6_METBA</name>
<gene>
    <name evidence="3" type="ORF">MSBR3_0405</name>
</gene>
<organism evidence="3 4">
    <name type="scientific">Methanosarcina barkeri 3</name>
    <dbReference type="NCBI Taxonomy" id="1434107"/>
    <lineage>
        <taxon>Archaea</taxon>
        <taxon>Methanobacteriati</taxon>
        <taxon>Methanobacteriota</taxon>
        <taxon>Stenosarchaea group</taxon>
        <taxon>Methanomicrobia</taxon>
        <taxon>Methanosarcinales</taxon>
        <taxon>Methanosarcinaceae</taxon>
        <taxon>Methanosarcina</taxon>
    </lineage>
</organism>
<dbReference type="PANTHER" id="PTHR31302">
    <property type="entry name" value="TRANSMEMBRANE PROTEIN WITH METALLOPHOSPHOESTERASE DOMAIN-RELATED"/>
    <property type="match status" value="1"/>
</dbReference>
<dbReference type="Proteomes" id="UP000033066">
    <property type="component" value="Chromosome"/>
</dbReference>
<keyword evidence="1" id="KW-0472">Membrane</keyword>
<dbReference type="KEGG" id="mbak:MSBR3_0405"/>
<dbReference type="RefSeq" id="WP_080942171.1">
    <property type="nucleotide sequence ID" value="NZ_CP009517.1"/>
</dbReference>
<keyword evidence="4" id="KW-1185">Reference proteome</keyword>
<accession>A0A0E3SKF6</accession>
<feature type="transmembrane region" description="Helical" evidence="1">
    <location>
        <begin position="65"/>
        <end position="82"/>
    </location>
</feature>
<feature type="transmembrane region" description="Helical" evidence="1">
    <location>
        <begin position="141"/>
        <end position="159"/>
    </location>
</feature>
<dbReference type="HOGENOM" id="CLU_025443_0_0_2"/>
<keyword evidence="3" id="KW-0378">Hydrolase</keyword>
<dbReference type="PATRIC" id="fig|1434107.4.peg.530"/>
<reference evidence="3" key="1">
    <citation type="submission" date="2014-07" db="EMBL/GenBank/DDBJ databases">
        <title>Methanogenic archaea and the global carbon cycle.</title>
        <authorList>
            <person name="Henriksen J.R."/>
            <person name="Luke J."/>
            <person name="Reinhart S."/>
            <person name="Benedict M.N."/>
            <person name="Youngblut N.D."/>
            <person name="Metcalf M.E."/>
            <person name="Whitaker R.J."/>
            <person name="Metcalf W.W."/>
        </authorList>
    </citation>
    <scope>NUCLEOTIDE SEQUENCE [LARGE SCALE GENOMIC DNA]</scope>
    <source>
        <strain evidence="3">3</strain>
    </source>
</reference>
<dbReference type="AlphaFoldDB" id="A0A0E3SKF6"/>
<dbReference type="PANTHER" id="PTHR31302:SF0">
    <property type="entry name" value="TRANSMEMBRANE PROTEIN WITH METALLOPHOSPHOESTERASE DOMAIN"/>
    <property type="match status" value="1"/>
</dbReference>
<evidence type="ECO:0000259" key="2">
    <source>
        <dbReference type="Pfam" id="PF00149"/>
    </source>
</evidence>
<dbReference type="STRING" id="1434107.MSBR3_0405"/>
<dbReference type="InterPro" id="IPR004843">
    <property type="entry name" value="Calcineurin-like_PHP"/>
</dbReference>
<dbReference type="GO" id="GO:0016787">
    <property type="term" value="F:hydrolase activity"/>
    <property type="evidence" value="ECO:0007669"/>
    <property type="project" value="UniProtKB-KW"/>
</dbReference>
<dbReference type="Pfam" id="PF00149">
    <property type="entry name" value="Metallophos"/>
    <property type="match status" value="1"/>
</dbReference>
<feature type="transmembrane region" description="Helical" evidence="1">
    <location>
        <begin position="27"/>
        <end position="45"/>
    </location>
</feature>
<feature type="domain" description="Calcineurin-like phosphoesterase" evidence="2">
    <location>
        <begin position="184"/>
        <end position="351"/>
    </location>
</feature>
<dbReference type="InterPro" id="IPR029052">
    <property type="entry name" value="Metallo-depent_PP-like"/>
</dbReference>
<sequence>MTDKVQKNNVQKNKVQKNKVQKKNKKISLIFLAILSIFISVYVAGNYYVGLRFFQSLTNFIEPHSLLYWTCYSLLATSFFASRLGKRFCPGYVNDLISVTGDYWLGAVYYSFLMWIVMDILHHLTNLIFPTTQIIQYPSFYWGFLVLSLVFLLLIYGTWNANSPQVVHYDITIKKRVQNLSEIHVVMVSDIHLGLVVDNDRLDAMVSRINELDPDIVILAGDIIDEDVRFFANSKMPEILKKLRSRYGVYAVLGNHEYISGNSELAIEYLQQAGINVLVDECMKINNQFYIIGRDDRTAGRMFGKSRLELSSLIEEIDNNLPIILLDHQPINLDEGQRNGVDLQLSGHTHNGQFFPNNLIAKHIFENSWGYLRKGEYQIVVSSGFGTWGPPIRIGSHSEITDLTIYFEK</sequence>
<keyword evidence="1" id="KW-0812">Transmembrane</keyword>
<proteinExistence type="predicted"/>
<dbReference type="EC" id="3.1.-.-" evidence="3"/>
<dbReference type="CDD" id="cd07385">
    <property type="entry name" value="MPP_YkuE_C"/>
    <property type="match status" value="1"/>
</dbReference>
<keyword evidence="1" id="KW-1133">Transmembrane helix</keyword>
<evidence type="ECO:0000313" key="3">
    <source>
        <dbReference type="EMBL" id="AKB80983.1"/>
    </source>
</evidence>
<dbReference type="GeneID" id="24787865"/>
<dbReference type="OrthoDB" id="134976at2157"/>
<evidence type="ECO:0000313" key="4">
    <source>
        <dbReference type="Proteomes" id="UP000033066"/>
    </source>
</evidence>
<dbReference type="EMBL" id="CP009517">
    <property type="protein sequence ID" value="AKB80983.1"/>
    <property type="molecule type" value="Genomic_DNA"/>
</dbReference>
<dbReference type="InterPro" id="IPR051158">
    <property type="entry name" value="Metallophosphoesterase_sf"/>
</dbReference>
<dbReference type="SUPFAM" id="SSF56300">
    <property type="entry name" value="Metallo-dependent phosphatases"/>
    <property type="match status" value="1"/>
</dbReference>
<feature type="transmembrane region" description="Helical" evidence="1">
    <location>
        <begin position="103"/>
        <end position="121"/>
    </location>
</feature>
<evidence type="ECO:0000256" key="1">
    <source>
        <dbReference type="SAM" id="Phobius"/>
    </source>
</evidence>